<proteinExistence type="predicted"/>
<dbReference type="Proteomes" id="UP000008549">
    <property type="component" value="Unassembled WGS sequence"/>
</dbReference>
<dbReference type="GeneID" id="68918752"/>
<dbReference type="RefSeq" id="XP_045100562.1">
    <property type="nucleotide sequence ID" value="XM_045238393.1"/>
</dbReference>
<keyword evidence="3" id="KW-1185">Reference proteome</keyword>
<organism evidence="2 3">
    <name type="scientific">Caenorhabditis briggsae</name>
    <dbReference type="NCBI Taxonomy" id="6238"/>
    <lineage>
        <taxon>Eukaryota</taxon>
        <taxon>Metazoa</taxon>
        <taxon>Ecdysozoa</taxon>
        <taxon>Nematoda</taxon>
        <taxon>Chromadorea</taxon>
        <taxon>Rhabditida</taxon>
        <taxon>Rhabditina</taxon>
        <taxon>Rhabditomorpha</taxon>
        <taxon>Rhabditoidea</taxon>
        <taxon>Rhabditidae</taxon>
        <taxon>Peloderinae</taxon>
        <taxon>Caenorhabditis</taxon>
    </lineage>
</organism>
<gene>
    <name evidence="2 4" type="ORF">CBG27298</name>
    <name evidence="2" type="ORF">CBG_27298</name>
</gene>
<dbReference type="InParanoid" id="B6IM75"/>
<reference evidence="2 3" key="2">
    <citation type="journal article" date="2011" name="PLoS Genet.">
        <title>Caenorhabditis briggsae recombinant inbred line genotypes reveal inter-strain incompatibility and the evolution of recombination.</title>
        <authorList>
            <person name="Ross J.A."/>
            <person name="Koboldt D.C."/>
            <person name="Staisch J.E."/>
            <person name="Chamberlin H.M."/>
            <person name="Gupta B.P."/>
            <person name="Miller R.D."/>
            <person name="Baird S.E."/>
            <person name="Haag E.S."/>
        </authorList>
    </citation>
    <scope>NUCLEOTIDE SEQUENCE [LARGE SCALE GENOMIC DNA]</scope>
    <source>
        <strain evidence="2 3">AF16</strain>
    </source>
</reference>
<sequence length="78" mass="8821">MLQVVKVLVLSCLVNSAGNEEKRGLIIISIFDVLPKAKITAFREAPPGDFVSIYAEMSDPRIRWSLIILLILKKFLYD</sequence>
<evidence type="ECO:0000313" key="4">
    <source>
        <dbReference type="WormBase" id="CBG27298"/>
    </source>
</evidence>
<evidence type="ECO:0000313" key="2">
    <source>
        <dbReference type="EMBL" id="CAS01005.1"/>
    </source>
</evidence>
<feature type="chain" id="PRO_5002844245" evidence="1">
    <location>
        <begin position="20"/>
        <end position="78"/>
    </location>
</feature>
<reference evidence="2 3" key="1">
    <citation type="journal article" date="2003" name="PLoS Biol.">
        <title>The genome sequence of Caenorhabditis briggsae: a platform for comparative genomics.</title>
        <authorList>
            <person name="Stein L.D."/>
            <person name="Bao Z."/>
            <person name="Blasiar D."/>
            <person name="Blumenthal T."/>
            <person name="Brent M.R."/>
            <person name="Chen N."/>
            <person name="Chinwalla A."/>
            <person name="Clarke L."/>
            <person name="Clee C."/>
            <person name="Coghlan A."/>
            <person name="Coulson A."/>
            <person name="D'Eustachio P."/>
            <person name="Fitch D.H."/>
            <person name="Fulton L.A."/>
            <person name="Fulton R.E."/>
            <person name="Griffiths-Jones S."/>
            <person name="Harris T.W."/>
            <person name="Hillier L.W."/>
            <person name="Kamath R."/>
            <person name="Kuwabara P.E."/>
            <person name="Mardis E.R."/>
            <person name="Marra M.A."/>
            <person name="Miner T.L."/>
            <person name="Minx P."/>
            <person name="Mullikin J.C."/>
            <person name="Plumb R.W."/>
            <person name="Rogers J."/>
            <person name="Schein J.E."/>
            <person name="Sohrmann M."/>
            <person name="Spieth J."/>
            <person name="Stajich J.E."/>
            <person name="Wei C."/>
            <person name="Willey D."/>
            <person name="Wilson R.K."/>
            <person name="Durbin R."/>
            <person name="Waterston R.H."/>
        </authorList>
    </citation>
    <scope>NUCLEOTIDE SEQUENCE [LARGE SCALE GENOMIC DNA]</scope>
    <source>
        <strain evidence="2 3">AF16</strain>
    </source>
</reference>
<dbReference type="AlphaFoldDB" id="B6IM75"/>
<keyword evidence="1" id="KW-0732">Signal</keyword>
<name>B6IM75_CAEBR</name>
<feature type="signal peptide" evidence="1">
    <location>
        <begin position="1"/>
        <end position="19"/>
    </location>
</feature>
<evidence type="ECO:0000313" key="3">
    <source>
        <dbReference type="Proteomes" id="UP000008549"/>
    </source>
</evidence>
<dbReference type="EMBL" id="HE600994">
    <property type="protein sequence ID" value="CAS01005.1"/>
    <property type="molecule type" value="Genomic_DNA"/>
</dbReference>
<protein>
    <submittedName>
        <fullName evidence="2">Protein CBG27298</fullName>
    </submittedName>
</protein>
<evidence type="ECO:0000256" key="1">
    <source>
        <dbReference type="SAM" id="SignalP"/>
    </source>
</evidence>
<dbReference type="KEGG" id="cbr:CBG_27298"/>
<dbReference type="CTD" id="68918752"/>
<accession>B6IM75</accession>
<dbReference type="HOGENOM" id="CLU_2624233_0_0_1"/>
<dbReference type="WormBase" id="CBG27298">
    <property type="protein sequence ID" value="CBP42396"/>
    <property type="gene ID" value="WBGene00088712"/>
</dbReference>